<dbReference type="NCBIfam" id="TIGR02887">
    <property type="entry name" value="spore_ger_x_C"/>
    <property type="match status" value="1"/>
</dbReference>
<dbReference type="PANTHER" id="PTHR35789">
    <property type="entry name" value="SPORE GERMINATION PROTEIN B3"/>
    <property type="match status" value="1"/>
</dbReference>
<gene>
    <name evidence="10" type="ORF">GQF01_05770</name>
</gene>
<evidence type="ECO:0000259" key="9">
    <source>
        <dbReference type="Pfam" id="PF25198"/>
    </source>
</evidence>
<comment type="caution">
    <text evidence="10">The sequence shown here is derived from an EMBL/GenBank/DDBJ whole genome shotgun (WGS) entry which is preliminary data.</text>
</comment>
<evidence type="ECO:0000313" key="10">
    <source>
        <dbReference type="EMBL" id="MZQ81639.1"/>
    </source>
</evidence>
<dbReference type="Proteomes" id="UP000481087">
    <property type="component" value="Unassembled WGS sequence"/>
</dbReference>
<keyword evidence="11" id="KW-1185">Reference proteome</keyword>
<keyword evidence="3" id="KW-0309">Germination</keyword>
<evidence type="ECO:0000259" key="8">
    <source>
        <dbReference type="Pfam" id="PF05504"/>
    </source>
</evidence>
<evidence type="ECO:0000256" key="4">
    <source>
        <dbReference type="ARBA" id="ARBA00022729"/>
    </source>
</evidence>
<dbReference type="InterPro" id="IPR008844">
    <property type="entry name" value="Spore_GerAC-like"/>
</dbReference>
<keyword evidence="6" id="KW-0564">Palmitate</keyword>
<evidence type="ECO:0000256" key="5">
    <source>
        <dbReference type="ARBA" id="ARBA00023136"/>
    </source>
</evidence>
<dbReference type="PANTHER" id="PTHR35789:SF1">
    <property type="entry name" value="SPORE GERMINATION PROTEIN B3"/>
    <property type="match status" value="1"/>
</dbReference>
<name>A0A6L8UWY8_9BACL</name>
<evidence type="ECO:0000256" key="2">
    <source>
        <dbReference type="ARBA" id="ARBA00007886"/>
    </source>
</evidence>
<dbReference type="AlphaFoldDB" id="A0A6L8UWY8"/>
<dbReference type="Pfam" id="PF25198">
    <property type="entry name" value="Spore_GerAC_N"/>
    <property type="match status" value="1"/>
</dbReference>
<dbReference type="InterPro" id="IPR038501">
    <property type="entry name" value="Spore_GerAC_C_sf"/>
</dbReference>
<dbReference type="GO" id="GO:0009847">
    <property type="term" value="P:spore germination"/>
    <property type="evidence" value="ECO:0007669"/>
    <property type="project" value="InterPro"/>
</dbReference>
<dbReference type="EMBL" id="WTUZ01000010">
    <property type="protein sequence ID" value="MZQ81639.1"/>
    <property type="molecule type" value="Genomic_DNA"/>
</dbReference>
<protein>
    <submittedName>
        <fullName evidence="10">Ger(X)C family spore germination protein</fullName>
    </submittedName>
</protein>
<keyword evidence="4" id="KW-0732">Signal</keyword>
<dbReference type="InterPro" id="IPR046953">
    <property type="entry name" value="Spore_GerAC-like_C"/>
</dbReference>
<proteinExistence type="inferred from homology"/>
<comment type="subcellular location">
    <subcellularLocation>
        <location evidence="1">Membrane</location>
        <topology evidence="1">Lipid-anchor</topology>
    </subcellularLocation>
</comment>
<sequence length="418" mass="47244">MQNLIKKILVFLLIVPLLSGCWDRLEIEDRAVVLAIGVDEAKPGDEKETSNATQILNLNPRTNKRLLRITVQIAVPGRIPLGTGSEAGSPSGEKPVWVLSSVGYTIEDCLMNLQQQLADRLFYGHLRVIVLSEAVAKKGIQNENDFFRRQPQVRRTVWMVVSKGEAADIMHAMPQLERVPTLYLLATLDHAREMGKLPNNFLGVFFSQSSAKGQEGSVPYVQLKKESNIELSGLAYFRDDKMVGTSTALQIGHYMSIKEINPGGYSVMHELPSGTRVIFKATHRTSRITTTIQNGKVHVNINCQMEGDLEEKSDKHFSITNESLKKLEVKIERDAKQGFEKFIQQTQMDGSDIFGFGEYVRATQPGYWNKQVKTKEEWQRQYVDINIDVNMFVKIRRIGTKSQSRNLEVTERGSEEVD</sequence>
<reference evidence="10 11" key="1">
    <citation type="submission" date="2019-12" db="EMBL/GenBank/DDBJ databases">
        <title>Paenibacillus sp. nov. sp. isolated from soil.</title>
        <authorList>
            <person name="Kim J."/>
            <person name="Jeong S.E."/>
            <person name="Jung H.S."/>
            <person name="Jeon C.O."/>
        </authorList>
    </citation>
    <scope>NUCLEOTIDE SEQUENCE [LARGE SCALE GENOMIC DNA]</scope>
    <source>
        <strain evidence="10 11">5J-6</strain>
    </source>
</reference>
<evidence type="ECO:0000313" key="11">
    <source>
        <dbReference type="Proteomes" id="UP000481087"/>
    </source>
</evidence>
<organism evidence="10 11">
    <name type="scientific">Paenibacillus silvestris</name>
    <dbReference type="NCBI Taxonomy" id="2606219"/>
    <lineage>
        <taxon>Bacteria</taxon>
        <taxon>Bacillati</taxon>
        <taxon>Bacillota</taxon>
        <taxon>Bacilli</taxon>
        <taxon>Bacillales</taxon>
        <taxon>Paenibacillaceae</taxon>
        <taxon>Paenibacillus</taxon>
    </lineage>
</organism>
<evidence type="ECO:0000256" key="6">
    <source>
        <dbReference type="ARBA" id="ARBA00023139"/>
    </source>
</evidence>
<evidence type="ECO:0000256" key="3">
    <source>
        <dbReference type="ARBA" id="ARBA00022544"/>
    </source>
</evidence>
<feature type="domain" description="Spore germination GerAC-like C-terminal" evidence="8">
    <location>
        <begin position="232"/>
        <end position="399"/>
    </location>
</feature>
<evidence type="ECO:0000256" key="1">
    <source>
        <dbReference type="ARBA" id="ARBA00004635"/>
    </source>
</evidence>
<comment type="similarity">
    <text evidence="2">Belongs to the GerABKC lipoprotein family.</text>
</comment>
<keyword evidence="7" id="KW-0449">Lipoprotein</keyword>
<accession>A0A6L8UWY8</accession>
<dbReference type="InterPro" id="IPR057336">
    <property type="entry name" value="GerAC_N"/>
</dbReference>
<dbReference type="GO" id="GO:0016020">
    <property type="term" value="C:membrane"/>
    <property type="evidence" value="ECO:0007669"/>
    <property type="project" value="UniProtKB-SubCell"/>
</dbReference>
<evidence type="ECO:0000256" key="7">
    <source>
        <dbReference type="ARBA" id="ARBA00023288"/>
    </source>
</evidence>
<dbReference type="Gene3D" id="3.30.300.210">
    <property type="entry name" value="Nutrient germinant receptor protein C, domain 3"/>
    <property type="match status" value="1"/>
</dbReference>
<dbReference type="Pfam" id="PF05504">
    <property type="entry name" value="Spore_GerAC"/>
    <property type="match status" value="1"/>
</dbReference>
<dbReference type="PROSITE" id="PS51257">
    <property type="entry name" value="PROKAR_LIPOPROTEIN"/>
    <property type="match status" value="1"/>
</dbReference>
<keyword evidence="5" id="KW-0472">Membrane</keyword>
<feature type="domain" description="Spore germination protein N-terminal" evidence="9">
    <location>
        <begin position="23"/>
        <end position="222"/>
    </location>
</feature>